<dbReference type="RefSeq" id="WP_213044257.1">
    <property type="nucleotide sequence ID" value="NZ_CAJNBJ010000021.1"/>
</dbReference>
<dbReference type="EMBL" id="CAJNBJ010000021">
    <property type="protein sequence ID" value="CAE6801723.1"/>
    <property type="molecule type" value="Genomic_DNA"/>
</dbReference>
<sequence>MNQELPRVLIVTSNNFNLVTGGGITLSNLFRGWPHDRLANLHEDVLPDDHSVCRTFYRLTEEEVRWVWPFSLVRTWYGRKKQQALVSEGGPSGSAGPGWLSSLKRLIGDGAPKRARLTPALIDWVERFRPTLLYGFLGSLEQLTLTRALAKRFKVPLVIHMMDDWPAVLYRGGLLSPVMGPVIRHELRCVLREARGRFAICDAMCEEYEQRYGYPFHSFQNALVPAEWLPHARTQWQAGQPFVVRYVGSIVPDGQKESLRDIAQAVAEMRAAGRQIELHIHSPQRDTEYLRSLELPSEAIRIEGPPESSIVPRLLAESDLLLLPYNFDARSARYIRLSLPTKAPAYMISGTPVLVYAPADVATAQYATREAWGYVVSEQGQEAVKAGLTRLMDDASLRERLGRRAQAVAVARHDAERVRREFWRSLTAAAATVSPS</sequence>
<evidence type="ECO:0000256" key="1">
    <source>
        <dbReference type="ARBA" id="ARBA00022679"/>
    </source>
</evidence>
<keyword evidence="3" id="KW-1185">Reference proteome</keyword>
<proteinExistence type="predicted"/>
<accession>A0ABM8SCT9</accession>
<name>A0ABM8SCT9_9BACT</name>
<reference evidence="2 3" key="1">
    <citation type="submission" date="2021-02" db="EMBL/GenBank/DDBJ databases">
        <authorList>
            <person name="Han P."/>
        </authorList>
    </citation>
    <scope>NUCLEOTIDE SEQUENCE [LARGE SCALE GENOMIC DNA]</scope>
    <source>
        <strain evidence="2">Candidatus Nitrospira sp. ZN2</strain>
    </source>
</reference>
<comment type="caution">
    <text evidence="2">The sequence shown here is derived from an EMBL/GenBank/DDBJ whole genome shotgun (WGS) entry which is preliminary data.</text>
</comment>
<keyword evidence="1" id="KW-0808">Transferase</keyword>
<dbReference type="PANTHER" id="PTHR46401">
    <property type="entry name" value="GLYCOSYLTRANSFERASE WBBK-RELATED"/>
    <property type="match status" value="1"/>
</dbReference>
<dbReference type="SUPFAM" id="SSF53756">
    <property type="entry name" value="UDP-Glycosyltransferase/glycogen phosphorylase"/>
    <property type="match status" value="1"/>
</dbReference>
<dbReference type="Proteomes" id="UP000675880">
    <property type="component" value="Unassembled WGS sequence"/>
</dbReference>
<evidence type="ECO:0008006" key="4">
    <source>
        <dbReference type="Google" id="ProtNLM"/>
    </source>
</evidence>
<dbReference type="Gene3D" id="3.40.50.2000">
    <property type="entry name" value="Glycogen Phosphorylase B"/>
    <property type="match status" value="1"/>
</dbReference>
<evidence type="ECO:0000313" key="3">
    <source>
        <dbReference type="Proteomes" id="UP000675880"/>
    </source>
</evidence>
<evidence type="ECO:0000313" key="2">
    <source>
        <dbReference type="EMBL" id="CAE6801723.1"/>
    </source>
</evidence>
<protein>
    <recommendedName>
        <fullName evidence="4">Glycosyltransferase subfamily 4-like N-terminal domain-containing protein</fullName>
    </recommendedName>
</protein>
<gene>
    <name evidence="2" type="ORF">NSPZN2_80096</name>
</gene>
<dbReference type="PANTHER" id="PTHR46401:SF2">
    <property type="entry name" value="GLYCOSYLTRANSFERASE WBBK-RELATED"/>
    <property type="match status" value="1"/>
</dbReference>
<organism evidence="2 3">
    <name type="scientific">Nitrospira defluvii</name>
    <dbReference type="NCBI Taxonomy" id="330214"/>
    <lineage>
        <taxon>Bacteria</taxon>
        <taxon>Pseudomonadati</taxon>
        <taxon>Nitrospirota</taxon>
        <taxon>Nitrospiria</taxon>
        <taxon>Nitrospirales</taxon>
        <taxon>Nitrospiraceae</taxon>
        <taxon>Nitrospira</taxon>
    </lineage>
</organism>